<evidence type="ECO:0000313" key="7">
    <source>
        <dbReference type="WBParaSite" id="SRAE_2000518000.1"/>
    </source>
</evidence>
<dbReference type="OrthoDB" id="10251242at2759"/>
<evidence type="ECO:0000313" key="8">
    <source>
        <dbReference type="WormBase" id="SRAE_2000518000"/>
    </source>
</evidence>
<keyword evidence="6" id="KW-1185">Reference proteome</keyword>
<dbReference type="PROSITE" id="PS51682">
    <property type="entry name" value="SAM_OMT_I"/>
    <property type="match status" value="1"/>
</dbReference>
<dbReference type="GeneID" id="36382929"/>
<dbReference type="InterPro" id="IPR029063">
    <property type="entry name" value="SAM-dependent_MTases_sf"/>
</dbReference>
<reference evidence="7" key="2">
    <citation type="submission" date="2020-12" db="UniProtKB">
        <authorList>
            <consortium name="WormBaseParasite"/>
        </authorList>
    </citation>
    <scope>IDENTIFICATION</scope>
</reference>
<evidence type="ECO:0000313" key="6">
    <source>
        <dbReference type="Proteomes" id="UP000035682"/>
    </source>
</evidence>
<evidence type="ECO:0000256" key="1">
    <source>
        <dbReference type="ARBA" id="ARBA00022603"/>
    </source>
</evidence>
<organism evidence="5">
    <name type="scientific">Strongyloides ratti</name>
    <name type="common">Parasitic roundworm</name>
    <dbReference type="NCBI Taxonomy" id="34506"/>
    <lineage>
        <taxon>Eukaryota</taxon>
        <taxon>Metazoa</taxon>
        <taxon>Ecdysozoa</taxon>
        <taxon>Nematoda</taxon>
        <taxon>Chromadorea</taxon>
        <taxon>Rhabditida</taxon>
        <taxon>Tylenchina</taxon>
        <taxon>Panagrolaimomorpha</taxon>
        <taxon>Strongyloidoidea</taxon>
        <taxon>Strongyloididae</taxon>
        <taxon>Strongyloides</taxon>
    </lineage>
</organism>
<protein>
    <submittedName>
        <fullName evidence="5 7">O-methyltransferase, family 3-containing protein</fullName>
    </submittedName>
</protein>
<dbReference type="AlphaFoldDB" id="A0A090LQU6"/>
<dbReference type="Pfam" id="PF01596">
    <property type="entry name" value="Methyltransf_3"/>
    <property type="match status" value="1"/>
</dbReference>
<sequence>MLNFFLTKIKRKTIRKENGTKKVQLYCDKMNCKESEFLMKYRDECIKYAIMLKNIPSPEVLNIGKIFIQAIEANKILDIRSFFGLSTNAWSEALISGGEIISVDLDHSIKKKIEKNINVTKNNYSNKEITIKDIEEDPLQFLDKMVSNTENLNKFDFIFINDDGKKYSKYYEQTMKLISPGGIIIFNNVLSSSKVADYKNINEEAIALRNLNNIISNDSRCNNILLNIDDGLHIVFKHKI</sequence>
<evidence type="ECO:0000256" key="2">
    <source>
        <dbReference type="ARBA" id="ARBA00022679"/>
    </source>
</evidence>
<keyword evidence="3" id="KW-0949">S-adenosyl-L-methionine</keyword>
<proteinExistence type="inferred from homology"/>
<dbReference type="STRING" id="34506.A0A090LQU6"/>
<accession>A0A090LQU6</accession>
<comment type="similarity">
    <text evidence="4">Belongs to the class I-like SAM-binding methyltransferase superfamily. Cation-dependent O-methyltransferase family.</text>
</comment>
<name>A0A090LQU6_STRRB</name>
<dbReference type="InterPro" id="IPR050362">
    <property type="entry name" value="Cation-dep_OMT"/>
</dbReference>
<dbReference type="EMBL" id="LN609529">
    <property type="protein sequence ID" value="CEF70551.1"/>
    <property type="molecule type" value="Genomic_DNA"/>
</dbReference>
<dbReference type="InterPro" id="IPR002935">
    <property type="entry name" value="SAM_O-MeTrfase"/>
</dbReference>
<dbReference type="PANTHER" id="PTHR10509">
    <property type="entry name" value="O-METHYLTRANSFERASE-RELATED"/>
    <property type="match status" value="1"/>
</dbReference>
<keyword evidence="1 5" id="KW-0489">Methyltransferase</keyword>
<dbReference type="CTD" id="36382929"/>
<dbReference type="GO" id="GO:0008171">
    <property type="term" value="F:O-methyltransferase activity"/>
    <property type="evidence" value="ECO:0007669"/>
    <property type="project" value="InterPro"/>
</dbReference>
<dbReference type="RefSeq" id="XP_024509748.1">
    <property type="nucleotide sequence ID" value="XM_024644160.1"/>
</dbReference>
<dbReference type="Gene3D" id="3.40.50.150">
    <property type="entry name" value="Vaccinia Virus protein VP39"/>
    <property type="match status" value="1"/>
</dbReference>
<evidence type="ECO:0000256" key="3">
    <source>
        <dbReference type="ARBA" id="ARBA00022691"/>
    </source>
</evidence>
<dbReference type="GO" id="GO:0032259">
    <property type="term" value="P:methylation"/>
    <property type="evidence" value="ECO:0007669"/>
    <property type="project" value="UniProtKB-KW"/>
</dbReference>
<dbReference type="WormBase" id="SRAE_2000518000">
    <property type="protein sequence ID" value="SRP09108"/>
    <property type="gene ID" value="WBGene00265436"/>
</dbReference>
<dbReference type="SUPFAM" id="SSF53335">
    <property type="entry name" value="S-adenosyl-L-methionine-dependent methyltransferases"/>
    <property type="match status" value="1"/>
</dbReference>
<gene>
    <name evidence="5 7 8" type="ORF">SRAE_2000518000</name>
</gene>
<evidence type="ECO:0000313" key="5">
    <source>
        <dbReference type="EMBL" id="CEF70551.1"/>
    </source>
</evidence>
<dbReference type="GO" id="GO:0008757">
    <property type="term" value="F:S-adenosylmethionine-dependent methyltransferase activity"/>
    <property type="evidence" value="ECO:0007669"/>
    <property type="project" value="TreeGrafter"/>
</dbReference>
<dbReference type="WBParaSite" id="SRAE_2000518000.1">
    <property type="protein sequence ID" value="SRAE_2000518000.1"/>
    <property type="gene ID" value="WBGene00265436"/>
</dbReference>
<evidence type="ECO:0000256" key="4">
    <source>
        <dbReference type="ARBA" id="ARBA00023453"/>
    </source>
</evidence>
<keyword evidence="2 5" id="KW-0808">Transferase</keyword>
<dbReference type="PANTHER" id="PTHR10509:SF93">
    <property type="entry name" value="CATECHOL O-METHYLTRANSFERASE DOMAIN-CONTAINING PROTEIN 1"/>
    <property type="match status" value="1"/>
</dbReference>
<reference evidence="5 6" key="1">
    <citation type="submission" date="2014-09" db="EMBL/GenBank/DDBJ databases">
        <authorList>
            <person name="Martin A.A."/>
        </authorList>
    </citation>
    <scope>NUCLEOTIDE SEQUENCE</scope>
    <source>
        <strain evidence="6">ED321</strain>
        <strain evidence="5">ED321 Heterogonic</strain>
    </source>
</reference>
<dbReference type="Proteomes" id="UP000035682">
    <property type="component" value="Unplaced"/>
</dbReference>